<keyword evidence="1" id="KW-1133">Transmembrane helix</keyword>
<evidence type="ECO:0000313" key="3">
    <source>
        <dbReference type="Proteomes" id="UP000568380"/>
    </source>
</evidence>
<dbReference type="RefSeq" id="WP_184972869.1">
    <property type="nucleotide sequence ID" value="NZ_JACHIN010000018.1"/>
</dbReference>
<sequence length="179" mass="19296">MAEHADPRLEALLDALDADLPFVRYRIRRFPQGPRCAVLSVHESTRILVFVQDRQWVCVTETTAGRVSRQTLGTVEEAPKIIVSRIPLLHVGRPAQGRAVRLARALGLGFAAAIGAGVLAAALMAILVLGNGYGYGSDAVRTSINILALVIGAAVGAWVARRSWRAGRTRRDGSRRPPT</sequence>
<dbReference type="EMBL" id="JACHIN010000018">
    <property type="protein sequence ID" value="MBB5083605.1"/>
    <property type="molecule type" value="Genomic_DNA"/>
</dbReference>
<gene>
    <name evidence="2" type="ORF">HNR40_009110</name>
</gene>
<comment type="caution">
    <text evidence="2">The sequence shown here is derived from an EMBL/GenBank/DDBJ whole genome shotgun (WGS) entry which is preliminary data.</text>
</comment>
<feature type="transmembrane region" description="Helical" evidence="1">
    <location>
        <begin position="142"/>
        <end position="160"/>
    </location>
</feature>
<keyword evidence="1" id="KW-0812">Transmembrane</keyword>
<keyword evidence="1" id="KW-0472">Membrane</keyword>
<organism evidence="2 3">
    <name type="scientific">Nonomuraea endophytica</name>
    <dbReference type="NCBI Taxonomy" id="714136"/>
    <lineage>
        <taxon>Bacteria</taxon>
        <taxon>Bacillati</taxon>
        <taxon>Actinomycetota</taxon>
        <taxon>Actinomycetes</taxon>
        <taxon>Streptosporangiales</taxon>
        <taxon>Streptosporangiaceae</taxon>
        <taxon>Nonomuraea</taxon>
    </lineage>
</organism>
<keyword evidence="3" id="KW-1185">Reference proteome</keyword>
<dbReference type="Proteomes" id="UP000568380">
    <property type="component" value="Unassembled WGS sequence"/>
</dbReference>
<reference evidence="2 3" key="1">
    <citation type="submission" date="2020-08" db="EMBL/GenBank/DDBJ databases">
        <title>Genomic Encyclopedia of Type Strains, Phase IV (KMG-IV): sequencing the most valuable type-strain genomes for metagenomic binning, comparative biology and taxonomic classification.</title>
        <authorList>
            <person name="Goeker M."/>
        </authorList>
    </citation>
    <scope>NUCLEOTIDE SEQUENCE [LARGE SCALE GENOMIC DNA]</scope>
    <source>
        <strain evidence="2 3">DSM 45385</strain>
    </source>
</reference>
<protein>
    <submittedName>
        <fullName evidence="2">Uncharacterized protein</fullName>
    </submittedName>
</protein>
<accession>A0A7W8EJW9</accession>
<name>A0A7W8EJW9_9ACTN</name>
<evidence type="ECO:0000256" key="1">
    <source>
        <dbReference type="SAM" id="Phobius"/>
    </source>
</evidence>
<dbReference type="AlphaFoldDB" id="A0A7W8EJW9"/>
<proteinExistence type="predicted"/>
<evidence type="ECO:0000313" key="2">
    <source>
        <dbReference type="EMBL" id="MBB5083605.1"/>
    </source>
</evidence>
<feature type="transmembrane region" description="Helical" evidence="1">
    <location>
        <begin position="105"/>
        <end position="130"/>
    </location>
</feature>